<feature type="transmembrane region" description="Helical" evidence="1">
    <location>
        <begin position="145"/>
        <end position="163"/>
    </location>
</feature>
<gene>
    <name evidence="2" type="ORF">GNB35_003842</name>
</gene>
<reference evidence="2" key="2">
    <citation type="submission" date="2018-07" db="EMBL/GenBank/DDBJ databases">
        <authorList>
            <consortium name="NCBI Pathogen Detection Project"/>
        </authorList>
    </citation>
    <scope>NUCLEOTIDE SEQUENCE</scope>
    <source>
        <strain evidence="2">CDC B1400</strain>
    </source>
</reference>
<evidence type="ECO:0000313" key="2">
    <source>
        <dbReference type="EMBL" id="HAE6946776.1"/>
    </source>
</evidence>
<comment type="caution">
    <text evidence="2">The sequence shown here is derived from an EMBL/GenBank/DDBJ whole genome shotgun (WGS) entry which is preliminary data.</text>
</comment>
<name>A0A735IQJ9_SALET</name>
<sequence length="191" mass="21545">MKRSDLEKDAAFILKSMSERDYEIPSNKNILKVVFGWLKYVYGIQIVFVFLAFFIYREPGDLNFQMQKISSLILLSAPFMLVFTLVFIGATYSNVCISLILGEEVKNESILLRIIKTKIGFYSRLLLIVNSLIGCILLWAGEPFIAGLGISWFVTFLMSALFLQGSLSRYMTPAVVSSLSKVKELLSATPK</sequence>
<keyword evidence="1" id="KW-0812">Transmembrane</keyword>
<reference evidence="2" key="1">
    <citation type="journal article" date="2018" name="Genome Biol.">
        <title>SKESA: strategic k-mer extension for scrupulous assemblies.</title>
        <authorList>
            <person name="Souvorov A."/>
            <person name="Agarwala R."/>
            <person name="Lipman D.J."/>
        </authorList>
    </citation>
    <scope>NUCLEOTIDE SEQUENCE</scope>
    <source>
        <strain evidence="2">CDC B1400</strain>
    </source>
</reference>
<feature type="transmembrane region" description="Helical" evidence="1">
    <location>
        <begin position="76"/>
        <end position="101"/>
    </location>
</feature>
<dbReference type="EMBL" id="DAASTJ010000022">
    <property type="protein sequence ID" value="HAE6946776.1"/>
    <property type="molecule type" value="Genomic_DNA"/>
</dbReference>
<keyword evidence="1" id="KW-0472">Membrane</keyword>
<keyword evidence="1" id="KW-1133">Transmembrane helix</keyword>
<accession>A0A735IQJ9</accession>
<feature type="transmembrane region" description="Helical" evidence="1">
    <location>
        <begin position="121"/>
        <end position="139"/>
    </location>
</feature>
<protein>
    <submittedName>
        <fullName evidence="2">Protein traS</fullName>
    </submittedName>
</protein>
<feature type="transmembrane region" description="Helical" evidence="1">
    <location>
        <begin position="37"/>
        <end position="56"/>
    </location>
</feature>
<proteinExistence type="predicted"/>
<evidence type="ECO:0000256" key="1">
    <source>
        <dbReference type="SAM" id="Phobius"/>
    </source>
</evidence>
<organism evidence="2">
    <name type="scientific">Salmonella enterica subsp. enterica serovar Saintpaul</name>
    <dbReference type="NCBI Taxonomy" id="90105"/>
    <lineage>
        <taxon>Bacteria</taxon>
        <taxon>Pseudomonadati</taxon>
        <taxon>Pseudomonadota</taxon>
        <taxon>Gammaproteobacteria</taxon>
        <taxon>Enterobacterales</taxon>
        <taxon>Enterobacteriaceae</taxon>
        <taxon>Salmonella</taxon>
    </lineage>
</organism>
<dbReference type="AlphaFoldDB" id="A0A735IQJ9"/>